<sequence>MNIGYLAILLAGENPPSFYRNCDSITNPHRGDPIAVRYW</sequence>
<gene>
    <name evidence="1" type="ORF">D777_02411</name>
</gene>
<keyword evidence="2" id="KW-1185">Reference proteome</keyword>
<protein>
    <submittedName>
        <fullName evidence="1">Uncharacterized protein</fullName>
    </submittedName>
</protein>
<name>A0A072MYH1_9GAMM</name>
<dbReference type="EMBL" id="ANIE01000007">
    <property type="protein sequence ID" value="KEF30469.1"/>
    <property type="molecule type" value="Genomic_DNA"/>
</dbReference>
<accession>A0A072MYH1</accession>
<comment type="caution">
    <text evidence="1">The sequence shown here is derived from an EMBL/GenBank/DDBJ whole genome shotgun (WGS) entry which is preliminary data.</text>
</comment>
<dbReference type="Proteomes" id="UP000035057">
    <property type="component" value="Unassembled WGS sequence"/>
</dbReference>
<organism evidence="1 2">
    <name type="scientific">Marinobacter nitratireducens</name>
    <dbReference type="NCBI Taxonomy" id="1137280"/>
    <lineage>
        <taxon>Bacteria</taxon>
        <taxon>Pseudomonadati</taxon>
        <taxon>Pseudomonadota</taxon>
        <taxon>Gammaproteobacteria</taxon>
        <taxon>Pseudomonadales</taxon>
        <taxon>Marinobacteraceae</taxon>
        <taxon>Marinobacter</taxon>
    </lineage>
</organism>
<dbReference type="PATRIC" id="fig|1137280.3.peg.2227"/>
<reference evidence="1 2" key="1">
    <citation type="submission" date="2012-12" db="EMBL/GenBank/DDBJ databases">
        <title>Genome assembly of Marinobacter sp. AK21.</title>
        <authorList>
            <person name="Khatri I."/>
            <person name="Kumar R."/>
            <person name="Vaidya B."/>
            <person name="Subramanian S."/>
            <person name="Pinnaka A."/>
        </authorList>
    </citation>
    <scope>NUCLEOTIDE SEQUENCE [LARGE SCALE GENOMIC DNA]</scope>
    <source>
        <strain evidence="1 2">AK21</strain>
    </source>
</reference>
<proteinExistence type="predicted"/>
<dbReference type="AlphaFoldDB" id="A0A072MYH1"/>
<evidence type="ECO:0000313" key="1">
    <source>
        <dbReference type="EMBL" id="KEF30469.1"/>
    </source>
</evidence>
<evidence type="ECO:0000313" key="2">
    <source>
        <dbReference type="Proteomes" id="UP000035057"/>
    </source>
</evidence>